<evidence type="ECO:0000256" key="1">
    <source>
        <dbReference type="SAM" id="MobiDB-lite"/>
    </source>
</evidence>
<dbReference type="EMBL" id="DS123524">
    <property type="protein sequence ID" value="EAX77139.1"/>
    <property type="molecule type" value="Genomic_DNA"/>
</dbReference>
<dbReference type="InParanoid" id="A2H0C7"/>
<evidence type="ECO:0000313" key="2">
    <source>
        <dbReference type="EMBL" id="EAX77139.1"/>
    </source>
</evidence>
<dbReference type="AlphaFoldDB" id="A2H0C7"/>
<dbReference type="Proteomes" id="UP000001542">
    <property type="component" value="Unassembled WGS sequence"/>
</dbReference>
<keyword evidence="3" id="KW-1185">Reference proteome</keyword>
<accession>A2H0C7</accession>
<gene>
    <name evidence="2" type="ORF">TVAG_207780</name>
</gene>
<evidence type="ECO:0000313" key="3">
    <source>
        <dbReference type="Proteomes" id="UP000001542"/>
    </source>
</evidence>
<protein>
    <submittedName>
        <fullName evidence="2">Uncharacterized protein</fullName>
    </submittedName>
</protein>
<proteinExistence type="predicted"/>
<reference evidence="2" key="2">
    <citation type="journal article" date="2007" name="Science">
        <title>Draft genome sequence of the sexually transmitted pathogen Trichomonas vaginalis.</title>
        <authorList>
            <person name="Carlton J.M."/>
            <person name="Hirt R.P."/>
            <person name="Silva J.C."/>
            <person name="Delcher A.L."/>
            <person name="Schatz M."/>
            <person name="Zhao Q."/>
            <person name="Wortman J.R."/>
            <person name="Bidwell S.L."/>
            <person name="Alsmark U.C.M."/>
            <person name="Besteiro S."/>
            <person name="Sicheritz-Ponten T."/>
            <person name="Noel C.J."/>
            <person name="Dacks J.B."/>
            <person name="Foster P.G."/>
            <person name="Simillion C."/>
            <person name="Van de Peer Y."/>
            <person name="Miranda-Saavedra D."/>
            <person name="Barton G.J."/>
            <person name="Westrop G.D."/>
            <person name="Mueller S."/>
            <person name="Dessi D."/>
            <person name="Fiori P.L."/>
            <person name="Ren Q."/>
            <person name="Paulsen I."/>
            <person name="Zhang H."/>
            <person name="Bastida-Corcuera F.D."/>
            <person name="Simoes-Barbosa A."/>
            <person name="Brown M.T."/>
            <person name="Hayes R.D."/>
            <person name="Mukherjee M."/>
            <person name="Okumura C.Y."/>
            <person name="Schneider R."/>
            <person name="Smith A.J."/>
            <person name="Vanacova S."/>
            <person name="Villalvazo M."/>
            <person name="Haas B.J."/>
            <person name="Pertea M."/>
            <person name="Feldblyum T.V."/>
            <person name="Utterback T.R."/>
            <person name="Shu C.L."/>
            <person name="Osoegawa K."/>
            <person name="de Jong P.J."/>
            <person name="Hrdy I."/>
            <person name="Horvathova L."/>
            <person name="Zubacova Z."/>
            <person name="Dolezal P."/>
            <person name="Malik S.B."/>
            <person name="Logsdon J.M. Jr."/>
            <person name="Henze K."/>
            <person name="Gupta A."/>
            <person name="Wang C.C."/>
            <person name="Dunne R.L."/>
            <person name="Upcroft J.A."/>
            <person name="Upcroft P."/>
            <person name="White O."/>
            <person name="Salzberg S.L."/>
            <person name="Tang P."/>
            <person name="Chiu C.-H."/>
            <person name="Lee Y.-S."/>
            <person name="Embley T.M."/>
            <person name="Coombs G.H."/>
            <person name="Mottram J.C."/>
            <person name="Tachezy J."/>
            <person name="Fraser-Liggett C.M."/>
            <person name="Johnson P.J."/>
        </authorList>
    </citation>
    <scope>NUCLEOTIDE SEQUENCE [LARGE SCALE GENOMIC DNA]</scope>
    <source>
        <strain evidence="2">G3</strain>
    </source>
</reference>
<name>A2H0C7_TRIV3</name>
<organism evidence="2 3">
    <name type="scientific">Trichomonas vaginalis (strain ATCC PRA-98 / G3)</name>
    <dbReference type="NCBI Taxonomy" id="412133"/>
    <lineage>
        <taxon>Eukaryota</taxon>
        <taxon>Metamonada</taxon>
        <taxon>Parabasalia</taxon>
        <taxon>Trichomonadida</taxon>
        <taxon>Trichomonadidae</taxon>
        <taxon>Trichomonas</taxon>
    </lineage>
</organism>
<reference evidence="2" key="1">
    <citation type="submission" date="2006-10" db="EMBL/GenBank/DDBJ databases">
        <authorList>
            <person name="Amadeo P."/>
            <person name="Zhao Q."/>
            <person name="Wortman J."/>
            <person name="Fraser-Liggett C."/>
            <person name="Carlton J."/>
        </authorList>
    </citation>
    <scope>NUCLEOTIDE SEQUENCE</scope>
    <source>
        <strain evidence="2">G3</strain>
    </source>
</reference>
<sequence length="53" mass="6059">MLASLGKPREEIPYENSEEQRVVKKPQSPKLYENSEAQRDRLLSGSPSNKQSK</sequence>
<feature type="compositionally biased region" description="Basic and acidic residues" evidence="1">
    <location>
        <begin position="7"/>
        <end position="22"/>
    </location>
</feature>
<dbReference type="VEuPathDB" id="TrichDB:TVAG_207780"/>
<feature type="region of interest" description="Disordered" evidence="1">
    <location>
        <begin position="1"/>
        <end position="53"/>
    </location>
</feature>
<dbReference type="VEuPathDB" id="TrichDB:TVAGG3_0574540"/>